<dbReference type="InterPro" id="IPR011583">
    <property type="entry name" value="Chitinase_II/V-like_cat"/>
</dbReference>
<dbReference type="InterPro" id="IPR017853">
    <property type="entry name" value="GH"/>
</dbReference>
<sequence length="388" mass="43362">MWRRVLLTILLTGLLFGLLYLRKAPGSYLAPSETPLIGIDFTLSTPSPINQQAPGGDKLVQTAWIPDWGMSAGLTSFAAKGANFDSISPVWYYLNDDGLISTKKRNVDETKSLCQKYGVKLVPSIANFDSEQFEKVLSDPDLLARHVQFLVDEVLSNDFDGLDLDYESVELKYQPAYLYLIREISDKLHAEGKVLTIAVISNWTNSDIFRGLRQTRQAQDLATIASLVDEVRIMTYDMTSYSSTFAGPVAPLDWLEANLRYLITLVDPQKIMLGLPLYGYDGWSNNPTIPKPYLGLYANPGAGAGQADAVTYQSLDLARANLVSDVIEEFSQEQLLTYDYEGKRYFVFYPSVASTALRIDLAKQYGVKGVAYWRMGGEDLNIYDLLDK</sequence>
<evidence type="ECO:0000313" key="6">
    <source>
        <dbReference type="EMBL" id="MCA9378911.1"/>
    </source>
</evidence>
<reference evidence="6" key="1">
    <citation type="submission" date="2020-04" db="EMBL/GenBank/DDBJ databases">
        <authorList>
            <person name="Zhang T."/>
        </authorList>
    </citation>
    <scope>NUCLEOTIDE SEQUENCE</scope>
    <source>
        <strain evidence="6">HKST-UBA12</strain>
    </source>
</reference>
<dbReference type="PROSITE" id="PS01095">
    <property type="entry name" value="GH18_1"/>
    <property type="match status" value="1"/>
</dbReference>
<dbReference type="InterPro" id="IPR029070">
    <property type="entry name" value="Chitinase_insertion_sf"/>
</dbReference>
<name>A0A955I5F2_9BACT</name>
<dbReference type="InterPro" id="IPR001579">
    <property type="entry name" value="Glyco_hydro_18_chit_AS"/>
</dbReference>
<accession>A0A955I5F2</accession>
<gene>
    <name evidence="6" type="ORF">KC640_00640</name>
</gene>
<proteinExistence type="inferred from homology"/>
<protein>
    <recommendedName>
        <fullName evidence="5">GH18 domain-containing protein</fullName>
    </recommendedName>
</protein>
<feature type="domain" description="GH18" evidence="5">
    <location>
        <begin position="59"/>
        <end position="388"/>
    </location>
</feature>
<dbReference type="AlphaFoldDB" id="A0A955I5F2"/>
<evidence type="ECO:0000256" key="1">
    <source>
        <dbReference type="ARBA" id="ARBA00022801"/>
    </source>
</evidence>
<dbReference type="PROSITE" id="PS51910">
    <property type="entry name" value="GH18_2"/>
    <property type="match status" value="1"/>
</dbReference>
<dbReference type="InterPro" id="IPR001223">
    <property type="entry name" value="Glyco_hydro18_cat"/>
</dbReference>
<dbReference type="Gene3D" id="3.20.20.80">
    <property type="entry name" value="Glycosidases"/>
    <property type="match status" value="1"/>
</dbReference>
<evidence type="ECO:0000313" key="7">
    <source>
        <dbReference type="Proteomes" id="UP000760819"/>
    </source>
</evidence>
<dbReference type="PANTHER" id="PTHR46066:SF2">
    <property type="entry name" value="CHITINASE DOMAIN-CONTAINING PROTEIN 1"/>
    <property type="match status" value="1"/>
</dbReference>
<dbReference type="EMBL" id="JAGQLI010000033">
    <property type="protein sequence ID" value="MCA9378911.1"/>
    <property type="molecule type" value="Genomic_DNA"/>
</dbReference>
<dbReference type="SMART" id="SM00636">
    <property type="entry name" value="Glyco_18"/>
    <property type="match status" value="1"/>
</dbReference>
<dbReference type="GO" id="GO:0008061">
    <property type="term" value="F:chitin binding"/>
    <property type="evidence" value="ECO:0007669"/>
    <property type="project" value="InterPro"/>
</dbReference>
<organism evidence="6 7">
    <name type="scientific">Candidatus Dojkabacteria bacterium</name>
    <dbReference type="NCBI Taxonomy" id="2099670"/>
    <lineage>
        <taxon>Bacteria</taxon>
        <taxon>Candidatus Dojkabacteria</taxon>
    </lineage>
</organism>
<dbReference type="Gene3D" id="3.10.50.10">
    <property type="match status" value="1"/>
</dbReference>
<reference evidence="6" key="2">
    <citation type="journal article" date="2021" name="Microbiome">
        <title>Successional dynamics and alternative stable states in a saline activated sludge microbial community over 9 years.</title>
        <authorList>
            <person name="Wang Y."/>
            <person name="Ye J."/>
            <person name="Ju F."/>
            <person name="Liu L."/>
            <person name="Boyd J.A."/>
            <person name="Deng Y."/>
            <person name="Parks D.H."/>
            <person name="Jiang X."/>
            <person name="Yin X."/>
            <person name="Woodcroft B.J."/>
            <person name="Tyson G.W."/>
            <person name="Hugenholtz P."/>
            <person name="Polz M.F."/>
            <person name="Zhang T."/>
        </authorList>
    </citation>
    <scope>NUCLEOTIDE SEQUENCE</scope>
    <source>
        <strain evidence="6">HKST-UBA12</strain>
    </source>
</reference>
<evidence type="ECO:0000259" key="5">
    <source>
        <dbReference type="PROSITE" id="PS51910"/>
    </source>
</evidence>
<keyword evidence="1 3" id="KW-0378">Hydrolase</keyword>
<comment type="caution">
    <text evidence="6">The sequence shown here is derived from an EMBL/GenBank/DDBJ whole genome shotgun (WGS) entry which is preliminary data.</text>
</comment>
<comment type="similarity">
    <text evidence="4">Belongs to the glycosyl hydrolase 18 family.</text>
</comment>
<dbReference type="PANTHER" id="PTHR46066">
    <property type="entry name" value="CHITINASE DOMAIN-CONTAINING PROTEIN 1 FAMILY MEMBER"/>
    <property type="match status" value="1"/>
</dbReference>
<dbReference type="Proteomes" id="UP000760819">
    <property type="component" value="Unassembled WGS sequence"/>
</dbReference>
<evidence type="ECO:0000256" key="4">
    <source>
        <dbReference type="RuleBase" id="RU004453"/>
    </source>
</evidence>
<keyword evidence="2 3" id="KW-0326">Glycosidase</keyword>
<evidence type="ECO:0000256" key="2">
    <source>
        <dbReference type="ARBA" id="ARBA00023295"/>
    </source>
</evidence>
<dbReference type="GO" id="GO:0005975">
    <property type="term" value="P:carbohydrate metabolic process"/>
    <property type="evidence" value="ECO:0007669"/>
    <property type="project" value="InterPro"/>
</dbReference>
<dbReference type="SUPFAM" id="SSF51445">
    <property type="entry name" value="(Trans)glycosidases"/>
    <property type="match status" value="1"/>
</dbReference>
<dbReference type="GO" id="GO:0004553">
    <property type="term" value="F:hydrolase activity, hydrolyzing O-glycosyl compounds"/>
    <property type="evidence" value="ECO:0007669"/>
    <property type="project" value="InterPro"/>
</dbReference>
<dbReference type="Pfam" id="PF00704">
    <property type="entry name" value="Glyco_hydro_18"/>
    <property type="match status" value="1"/>
</dbReference>
<evidence type="ECO:0000256" key="3">
    <source>
        <dbReference type="RuleBase" id="RU000489"/>
    </source>
</evidence>